<dbReference type="Proteomes" id="UP000216300">
    <property type="component" value="Unassembled WGS sequence"/>
</dbReference>
<sequence length="169" mass="18593">MLPDVSRLRVRELLQVEASVVVELRQRGLVRTNNKPLGDIAEQVVVAARGGVLEPNSTKSHDVTDPGGRRIQVKAMGGWTAGKAGKFSPFRSFDFDTAVFLVFEAQTFELVFAREVRANDVEAVSRYSAHTHGRQPTLRQIENAGIDVTAEMRAAYAALDGDAVEFRHS</sequence>
<dbReference type="RefSeq" id="WP_094455688.1">
    <property type="nucleotide sequence ID" value="NZ_NMVJ01000010.1"/>
</dbReference>
<keyword evidence="2" id="KW-1185">Reference proteome</keyword>
<dbReference type="AlphaFoldDB" id="A0A255EC43"/>
<protein>
    <submittedName>
        <fullName evidence="1">Uncharacterized protein</fullName>
    </submittedName>
</protein>
<dbReference type="EMBL" id="NMVJ01000010">
    <property type="protein sequence ID" value="OYN89119.1"/>
    <property type="molecule type" value="Genomic_DNA"/>
</dbReference>
<proteinExistence type="predicted"/>
<evidence type="ECO:0000313" key="2">
    <source>
        <dbReference type="Proteomes" id="UP000216300"/>
    </source>
</evidence>
<accession>A0A255EC43</accession>
<dbReference type="OrthoDB" id="4471973at2"/>
<comment type="caution">
    <text evidence="1">The sequence shown here is derived from an EMBL/GenBank/DDBJ whole genome shotgun (WGS) entry which is preliminary data.</text>
</comment>
<evidence type="ECO:0000313" key="1">
    <source>
        <dbReference type="EMBL" id="OYN89119.1"/>
    </source>
</evidence>
<organism evidence="1 2">
    <name type="scientific">Parenemella sanctibonifatiensis</name>
    <dbReference type="NCBI Taxonomy" id="2016505"/>
    <lineage>
        <taxon>Bacteria</taxon>
        <taxon>Bacillati</taxon>
        <taxon>Actinomycetota</taxon>
        <taxon>Actinomycetes</taxon>
        <taxon>Propionibacteriales</taxon>
        <taxon>Propionibacteriaceae</taxon>
        <taxon>Parenemella</taxon>
    </lineage>
</organism>
<name>A0A255EC43_9ACTN</name>
<reference evidence="1 2" key="1">
    <citation type="submission" date="2017-07" db="EMBL/GenBank/DDBJ databases">
        <title>Draft whole genome sequences of clinical Proprionibacteriaceae strains.</title>
        <authorList>
            <person name="Bernier A.-M."/>
            <person name="Bernard K."/>
            <person name="Domingo M.-C."/>
        </authorList>
    </citation>
    <scope>NUCLEOTIDE SEQUENCE [LARGE SCALE GENOMIC DNA]</scope>
    <source>
        <strain evidence="1 2">NML 150081</strain>
    </source>
</reference>
<gene>
    <name evidence="1" type="ORF">CGZ91_12740</name>
</gene>